<protein>
    <recommendedName>
        <fullName evidence="4">MPN domain-containing protein</fullName>
    </recommendedName>
</protein>
<dbReference type="RefSeq" id="WP_163496557.1">
    <property type="nucleotide sequence ID" value="NZ_CP048711.1"/>
</dbReference>
<organism evidence="2 3">
    <name type="scientific">Kineobactrum salinum</name>
    <dbReference type="NCBI Taxonomy" id="2708301"/>
    <lineage>
        <taxon>Bacteria</taxon>
        <taxon>Pseudomonadati</taxon>
        <taxon>Pseudomonadota</taxon>
        <taxon>Gammaproteobacteria</taxon>
        <taxon>Cellvibrionales</taxon>
        <taxon>Halieaceae</taxon>
        <taxon>Kineobactrum</taxon>
    </lineage>
</organism>
<evidence type="ECO:0008006" key="4">
    <source>
        <dbReference type="Google" id="ProtNLM"/>
    </source>
</evidence>
<gene>
    <name evidence="2" type="ORF">G3T16_18730</name>
</gene>
<sequence>MTTQQQRKPGTTPSPIRSLPKPTTPAPTFKYKVSTAAMTATRTEIQGAPKSGPQPPRVSYTPEVELQMRYIIAACDDEVGWMCYAEMLEPDSDGADHFLITEIFVPKQEVHATTTEIDPQGLNELAFKLMDEGKDPGKLIGWYHSHVDMGVSPSGQDEEMIQKHLESNPVMIRGIMNKKGASKVDVYYREHGVAFTCVTTGVYYPFTTNPLEGLDEILAKNVVEQDIYPYNGYGYPNSLYSGATHGIDYYGNARQPKTSASSPGKPWNTGLAGKGVTDEDDDFPSLLNTASHVETGFGTRWTVNTPLHLRPDEWHEDDAYWEEGHHNDIIADNGNFFK</sequence>
<dbReference type="SUPFAM" id="SSF102712">
    <property type="entry name" value="JAB1/MPN domain"/>
    <property type="match status" value="1"/>
</dbReference>
<dbReference type="KEGG" id="kim:G3T16_18730"/>
<dbReference type="AlphaFoldDB" id="A0A6C0U4Q2"/>
<dbReference type="EMBL" id="CP048711">
    <property type="protein sequence ID" value="QIB67130.1"/>
    <property type="molecule type" value="Genomic_DNA"/>
</dbReference>
<dbReference type="Proteomes" id="UP000477680">
    <property type="component" value="Chromosome"/>
</dbReference>
<feature type="compositionally biased region" description="Polar residues" evidence="1">
    <location>
        <begin position="1"/>
        <end position="15"/>
    </location>
</feature>
<accession>A0A6C0U4Q2</accession>
<reference evidence="2 3" key="1">
    <citation type="submission" date="2020-02" db="EMBL/GenBank/DDBJ databases">
        <title>Genome sequencing for Kineobactrum sp. M2.</title>
        <authorList>
            <person name="Park S.-J."/>
        </authorList>
    </citation>
    <scope>NUCLEOTIDE SEQUENCE [LARGE SCALE GENOMIC DNA]</scope>
    <source>
        <strain evidence="2 3">M2</strain>
    </source>
</reference>
<dbReference type="Gene3D" id="3.40.140.10">
    <property type="entry name" value="Cytidine Deaminase, domain 2"/>
    <property type="match status" value="1"/>
</dbReference>
<evidence type="ECO:0000256" key="1">
    <source>
        <dbReference type="SAM" id="MobiDB-lite"/>
    </source>
</evidence>
<name>A0A6C0U4Q2_9GAMM</name>
<feature type="region of interest" description="Disordered" evidence="1">
    <location>
        <begin position="1"/>
        <end position="30"/>
    </location>
</feature>
<evidence type="ECO:0000313" key="2">
    <source>
        <dbReference type="EMBL" id="QIB67130.1"/>
    </source>
</evidence>
<evidence type="ECO:0000313" key="3">
    <source>
        <dbReference type="Proteomes" id="UP000477680"/>
    </source>
</evidence>
<keyword evidence="3" id="KW-1185">Reference proteome</keyword>
<feature type="region of interest" description="Disordered" evidence="1">
    <location>
        <begin position="254"/>
        <end position="274"/>
    </location>
</feature>
<proteinExistence type="predicted"/>